<evidence type="ECO:0000313" key="7">
    <source>
        <dbReference type="EMBL" id="EGD82445.1"/>
    </source>
</evidence>
<evidence type="ECO:0000256" key="3">
    <source>
        <dbReference type="ARBA" id="ARBA00023242"/>
    </source>
</evidence>
<name>F2U479_SALR5</name>
<feature type="compositionally biased region" description="Acidic residues" evidence="5">
    <location>
        <begin position="404"/>
        <end position="422"/>
    </location>
</feature>
<feature type="compositionally biased region" description="Basic and acidic residues" evidence="5">
    <location>
        <begin position="512"/>
        <end position="525"/>
    </location>
</feature>
<dbReference type="RefSeq" id="XP_004995681.1">
    <property type="nucleotide sequence ID" value="XM_004995624.1"/>
</dbReference>
<evidence type="ECO:0000256" key="2">
    <source>
        <dbReference type="ARBA" id="ARBA00010979"/>
    </source>
</evidence>
<reference evidence="7" key="1">
    <citation type="submission" date="2009-08" db="EMBL/GenBank/DDBJ databases">
        <title>Annotation of Salpingoeca rosetta.</title>
        <authorList>
            <consortium name="The Broad Institute Genome Sequencing Platform"/>
            <person name="Russ C."/>
            <person name="Cuomo C."/>
            <person name="Burger G."/>
            <person name="Gray M.W."/>
            <person name="Holland P.W.H."/>
            <person name="King N."/>
            <person name="Lang F.B.F."/>
            <person name="Roger A.J."/>
            <person name="Ruiz-Trillo I."/>
            <person name="Young S.K."/>
            <person name="Zeng Q."/>
            <person name="Gargeya S."/>
            <person name="Alvarado L."/>
            <person name="Berlin A."/>
            <person name="Chapman S.B."/>
            <person name="Chen Z."/>
            <person name="Freedman E."/>
            <person name="Gellesch M."/>
            <person name="Goldberg J."/>
            <person name="Griggs A."/>
            <person name="Gujja S."/>
            <person name="Heilman E."/>
            <person name="Heiman D."/>
            <person name="Howarth C."/>
            <person name="Mehta T."/>
            <person name="Neiman D."/>
            <person name="Pearson M."/>
            <person name="Roberts A."/>
            <person name="Saif S."/>
            <person name="Shea T."/>
            <person name="Shenoy N."/>
            <person name="Sisk P."/>
            <person name="Stolte C."/>
            <person name="Sykes S."/>
            <person name="White J."/>
            <person name="Yandava C."/>
            <person name="Haas B."/>
            <person name="Nusbaum C."/>
            <person name="Birren B."/>
        </authorList>
    </citation>
    <scope>NUCLEOTIDE SEQUENCE [LARGE SCALE GENOMIC DNA]</scope>
    <source>
        <strain evidence="7">ATCC 50818</strain>
    </source>
</reference>
<gene>
    <name evidence="7" type="ORF">PTSG_03092</name>
</gene>
<evidence type="ECO:0000256" key="1">
    <source>
        <dbReference type="ARBA" id="ARBA00004123"/>
    </source>
</evidence>
<dbReference type="FunCoup" id="F2U479">
    <property type="interactions" value="1409"/>
</dbReference>
<dbReference type="InterPro" id="IPR018972">
    <property type="entry name" value="Sas10_C_dom"/>
</dbReference>
<dbReference type="AlphaFoldDB" id="F2U479"/>
<dbReference type="GO" id="GO:0032040">
    <property type="term" value="C:small-subunit processome"/>
    <property type="evidence" value="ECO:0007669"/>
    <property type="project" value="TreeGrafter"/>
</dbReference>
<dbReference type="GO" id="GO:0000462">
    <property type="term" value="P:maturation of SSU-rRNA from tricistronic rRNA transcript (SSU-rRNA, 5.8S rRNA, LSU-rRNA)"/>
    <property type="evidence" value="ECO:0007669"/>
    <property type="project" value="TreeGrafter"/>
</dbReference>
<evidence type="ECO:0000259" key="6">
    <source>
        <dbReference type="Pfam" id="PF09368"/>
    </source>
</evidence>
<feature type="compositionally biased region" description="Polar residues" evidence="5">
    <location>
        <begin position="526"/>
        <end position="541"/>
    </location>
</feature>
<organism evidence="8">
    <name type="scientific">Salpingoeca rosetta (strain ATCC 50818 / BSB-021)</name>
    <dbReference type="NCBI Taxonomy" id="946362"/>
    <lineage>
        <taxon>Eukaryota</taxon>
        <taxon>Choanoflagellata</taxon>
        <taxon>Craspedida</taxon>
        <taxon>Salpingoecidae</taxon>
        <taxon>Salpingoeca</taxon>
    </lineage>
</organism>
<dbReference type="OrthoDB" id="1924577at2759"/>
<dbReference type="Pfam" id="PF09368">
    <property type="entry name" value="Sas10"/>
    <property type="match status" value="1"/>
</dbReference>
<dbReference type="Proteomes" id="UP000007799">
    <property type="component" value="Unassembled WGS sequence"/>
</dbReference>
<feature type="compositionally biased region" description="Acidic residues" evidence="5">
    <location>
        <begin position="78"/>
        <end position="118"/>
    </location>
</feature>
<dbReference type="eggNOG" id="KOG3118">
    <property type="taxonomic scope" value="Eukaryota"/>
</dbReference>
<feature type="coiled-coil region" evidence="4">
    <location>
        <begin position="194"/>
        <end position="221"/>
    </location>
</feature>
<feature type="compositionally biased region" description="Basic residues" evidence="5">
    <location>
        <begin position="494"/>
        <end position="511"/>
    </location>
</feature>
<evidence type="ECO:0000256" key="4">
    <source>
        <dbReference type="SAM" id="Coils"/>
    </source>
</evidence>
<protein>
    <recommendedName>
        <fullName evidence="6">Sas10 C-terminal domain-containing protein</fullName>
    </recommendedName>
</protein>
<keyword evidence="3" id="KW-0539">Nucleus</keyword>
<accession>F2U479</accession>
<comment type="subcellular location">
    <subcellularLocation>
        <location evidence="1">Nucleus</location>
    </subcellularLocation>
</comment>
<keyword evidence="8" id="KW-1185">Reference proteome</keyword>
<dbReference type="OMA" id="DWGGMNE"/>
<feature type="region of interest" description="Disordered" evidence="5">
    <location>
        <begin position="1"/>
        <end position="120"/>
    </location>
</feature>
<feature type="region of interest" description="Disordered" evidence="5">
    <location>
        <begin position="386"/>
        <end position="422"/>
    </location>
</feature>
<dbReference type="STRING" id="946362.F2U479"/>
<evidence type="ECO:0000313" key="8">
    <source>
        <dbReference type="Proteomes" id="UP000007799"/>
    </source>
</evidence>
<keyword evidence="4" id="KW-0175">Coiled coil</keyword>
<feature type="domain" description="Sas10 C-terminal" evidence="6">
    <location>
        <begin position="467"/>
        <end position="540"/>
    </location>
</feature>
<dbReference type="EMBL" id="GL832961">
    <property type="protein sequence ID" value="EGD82445.1"/>
    <property type="molecule type" value="Genomic_DNA"/>
</dbReference>
<sequence length="541" mass="60603">MGRRGKGAAASRGGNADAEEQEPVYGRVFGDAHDEDDLVRTDILDYQALREKDPGERNASSDEDDDDTMAVLGLDRYDEGDDEDEDDEDDAAADDYDFGGRDEDDGDAAAAGDDEDDSDGRARVDLAMLREMGEDLLLPSNMDYINKMAGYNQHGDIVDRKNAEAKQEAFLNRWGSNKQVFYGTNYVDHDFKHNDEELQEAKDEEVEALRLQKQQAEAMDEGDFDALLPAAVKETGVAAQQQQQQQGAHPLEALDDQPVTVERDLSQLTQKQRMKMLRKALPELARHTAFMQQQVVRLREVLEPLHQRIQKLSKAAELPQWAEYVVFQYKLATAYTTNVLYLIYAQAKGTLRQSHPSYTACSTLRTGLEATSSAAIDERLARVISGDEDAEEEPVPATAAEAMLAEEESAEEEEDEDEEGGQDLDEAALNKAALKLYKKAAKLAKDKKKRKQQKRDAIVKARLGQGEDGARAITYAIQKNKGLLPSRKKEYRNPRIRQRNKYKRAQKKRRGVVKEAVKEIPKDSGSRTGISRTTIKSTRLS</sequence>
<proteinExistence type="inferred from homology"/>
<comment type="similarity">
    <text evidence="2">Belongs to the SAS10 family.</text>
</comment>
<dbReference type="KEGG" id="sre:PTSG_03092"/>
<feature type="region of interest" description="Disordered" evidence="5">
    <location>
        <begin position="484"/>
        <end position="541"/>
    </location>
</feature>
<dbReference type="PANTHER" id="PTHR13237">
    <property type="entry name" value="SOMETHING ABOUT SILENCING PROTEIN 10-RELATED"/>
    <property type="match status" value="1"/>
</dbReference>
<dbReference type="InParanoid" id="F2U479"/>
<dbReference type="PANTHER" id="PTHR13237:SF8">
    <property type="entry name" value="SOMETHING ABOUT SILENCING PROTEIN 10"/>
    <property type="match status" value="1"/>
</dbReference>
<evidence type="ECO:0000256" key="5">
    <source>
        <dbReference type="SAM" id="MobiDB-lite"/>
    </source>
</evidence>
<dbReference type="GeneID" id="16076266"/>
<feature type="compositionally biased region" description="Basic and acidic residues" evidence="5">
    <location>
        <begin position="38"/>
        <end position="60"/>
    </location>
</feature>